<organism evidence="2">
    <name type="scientific">Agromyces sp. G08B096</name>
    <dbReference type="NCBI Taxonomy" id="3156399"/>
    <lineage>
        <taxon>Bacteria</taxon>
        <taxon>Bacillati</taxon>
        <taxon>Actinomycetota</taxon>
        <taxon>Actinomycetes</taxon>
        <taxon>Micrococcales</taxon>
        <taxon>Microbacteriaceae</taxon>
        <taxon>Agromyces</taxon>
    </lineage>
</organism>
<dbReference type="AlphaFoldDB" id="A0AAU7W8I6"/>
<reference evidence="2" key="1">
    <citation type="submission" date="2024-05" db="EMBL/GenBank/DDBJ databases">
        <authorList>
            <person name="Yu L."/>
        </authorList>
    </citation>
    <scope>NUCLEOTIDE SEQUENCE</scope>
    <source>
        <strain evidence="2">G08B096</strain>
    </source>
</reference>
<gene>
    <name evidence="2" type="ORF">ABIQ69_03260</name>
</gene>
<proteinExistence type="predicted"/>
<feature type="compositionally biased region" description="Basic and acidic residues" evidence="1">
    <location>
        <begin position="40"/>
        <end position="50"/>
    </location>
</feature>
<sequence length="50" mass="5502">MTDFVDPLEEPLVQEHGFPVDTEDEGLDPDVNDDLIDSAEADRRAADGDD</sequence>
<feature type="compositionally biased region" description="Acidic residues" evidence="1">
    <location>
        <begin position="21"/>
        <end position="39"/>
    </location>
</feature>
<evidence type="ECO:0000256" key="1">
    <source>
        <dbReference type="SAM" id="MobiDB-lite"/>
    </source>
</evidence>
<accession>A0AAU7W8I6</accession>
<dbReference type="EMBL" id="CP158374">
    <property type="protein sequence ID" value="XBX82959.1"/>
    <property type="molecule type" value="Genomic_DNA"/>
</dbReference>
<feature type="region of interest" description="Disordered" evidence="1">
    <location>
        <begin position="1"/>
        <end position="50"/>
    </location>
</feature>
<evidence type="ECO:0000313" key="2">
    <source>
        <dbReference type="EMBL" id="XBX82959.1"/>
    </source>
</evidence>
<protein>
    <submittedName>
        <fullName evidence="2">Uncharacterized protein</fullName>
    </submittedName>
</protein>
<name>A0AAU7W8I6_9MICO</name>
<dbReference type="RefSeq" id="WP_350348975.1">
    <property type="nucleotide sequence ID" value="NZ_CP158374.1"/>
</dbReference>